<dbReference type="PANTHER" id="PTHR10972">
    <property type="entry name" value="OXYSTEROL-BINDING PROTEIN-RELATED"/>
    <property type="match status" value="1"/>
</dbReference>
<comment type="similarity">
    <text evidence="1">Belongs to the OSBP family.</text>
</comment>
<dbReference type="PANTHER" id="PTHR10972:SF184">
    <property type="entry name" value="OXYSTEROL-BINDING PROTEIN HOMOLOG 4-RELATED"/>
    <property type="match status" value="1"/>
</dbReference>
<sequence>MADGETPVQNPQANGASWTSFIKSIASFNGDLSSLTAPPFILSSTSLTEFSSYWCEHPTVFAAPANEKDPAKRALLVLKWFLTTLKQQYASRSEQYGNEKKPLNPFLGELFLGKWEDAAGTTELISEQVNHHPPATAYSITNKQSNVHLEGYNAQKASFSKTINIKQIGHAVLTVPDPSNPAQKDTYVITLPSLHVEGLLFGSPFIELDGASYITSSTGFTAKVDYSGKGWLSGKKNSFTAVLHPTGKEKEVLYNISGQWTKAFEIHTGAAKHNSSSNLIESWDPSSNPLTKLVVAPIEQQHPLESRRAWSKVAEGIQRGDMDSVGKEKSKIENAQRNMRKKEQTEGREWERRYFKAVENDAALQSLAKNVGLTPNGDSDKTGGLWRFDQTMADKANKQDLAQADKDRIASELLGQEK</sequence>
<dbReference type="Proteomes" id="UP001433268">
    <property type="component" value="Unassembled WGS sequence"/>
</dbReference>
<evidence type="ECO:0000256" key="1">
    <source>
        <dbReference type="ARBA" id="ARBA00008842"/>
    </source>
</evidence>
<dbReference type="InterPro" id="IPR000648">
    <property type="entry name" value="Oxysterol-bd"/>
</dbReference>
<dbReference type="GeneID" id="92043040"/>
<dbReference type="EMBL" id="JAQQWN010000005">
    <property type="protein sequence ID" value="KAK8084394.1"/>
    <property type="molecule type" value="Genomic_DNA"/>
</dbReference>
<accession>A0ABR1WQN5</accession>
<dbReference type="Pfam" id="PF01237">
    <property type="entry name" value="Oxysterol_BP"/>
    <property type="match status" value="1"/>
</dbReference>
<feature type="region of interest" description="Disordered" evidence="2">
    <location>
        <begin position="397"/>
        <end position="418"/>
    </location>
</feature>
<dbReference type="InterPro" id="IPR037239">
    <property type="entry name" value="OSBP_sf"/>
</dbReference>
<dbReference type="SUPFAM" id="SSF144000">
    <property type="entry name" value="Oxysterol-binding protein-like"/>
    <property type="match status" value="1"/>
</dbReference>
<dbReference type="Gene3D" id="3.30.70.3490">
    <property type="match status" value="1"/>
</dbReference>
<dbReference type="Gene3D" id="6.10.250.1430">
    <property type="match status" value="1"/>
</dbReference>
<dbReference type="Gene3D" id="2.40.160.120">
    <property type="match status" value="1"/>
</dbReference>
<evidence type="ECO:0000313" key="4">
    <source>
        <dbReference type="Proteomes" id="UP001433268"/>
    </source>
</evidence>
<protein>
    <submittedName>
        <fullName evidence="3">Oxysterol-binding protein</fullName>
    </submittedName>
</protein>
<keyword evidence="4" id="KW-1185">Reference proteome</keyword>
<organism evidence="3 4">
    <name type="scientific">Apiospora hydei</name>
    <dbReference type="NCBI Taxonomy" id="1337664"/>
    <lineage>
        <taxon>Eukaryota</taxon>
        <taxon>Fungi</taxon>
        <taxon>Dikarya</taxon>
        <taxon>Ascomycota</taxon>
        <taxon>Pezizomycotina</taxon>
        <taxon>Sordariomycetes</taxon>
        <taxon>Xylariomycetidae</taxon>
        <taxon>Amphisphaeriales</taxon>
        <taxon>Apiosporaceae</taxon>
        <taxon>Apiospora</taxon>
    </lineage>
</organism>
<reference evidence="3 4" key="1">
    <citation type="submission" date="2023-01" db="EMBL/GenBank/DDBJ databases">
        <title>Analysis of 21 Apiospora genomes using comparative genomics revels a genus with tremendous synthesis potential of carbohydrate active enzymes and secondary metabolites.</title>
        <authorList>
            <person name="Sorensen T."/>
        </authorList>
    </citation>
    <scope>NUCLEOTIDE SEQUENCE [LARGE SCALE GENOMIC DNA]</scope>
    <source>
        <strain evidence="3 4">CBS 114990</strain>
    </source>
</reference>
<name>A0ABR1WQN5_9PEZI</name>
<proteinExistence type="inferred from homology"/>
<dbReference type="RefSeq" id="XP_066668903.1">
    <property type="nucleotide sequence ID" value="XM_066809980.1"/>
</dbReference>
<evidence type="ECO:0000256" key="2">
    <source>
        <dbReference type="SAM" id="MobiDB-lite"/>
    </source>
</evidence>
<comment type="caution">
    <text evidence="3">The sequence shown here is derived from an EMBL/GenBank/DDBJ whole genome shotgun (WGS) entry which is preliminary data.</text>
</comment>
<evidence type="ECO:0000313" key="3">
    <source>
        <dbReference type="EMBL" id="KAK8084394.1"/>
    </source>
</evidence>
<dbReference type="Gene3D" id="1.10.287.2720">
    <property type="match status" value="1"/>
</dbReference>
<gene>
    <name evidence="3" type="ORF">PG997_005665</name>
</gene>